<dbReference type="GO" id="GO:0015293">
    <property type="term" value="F:symporter activity"/>
    <property type="evidence" value="ECO:0007669"/>
    <property type="project" value="UniProtKB-KW"/>
</dbReference>
<feature type="transmembrane region" description="Helical" evidence="12">
    <location>
        <begin position="6"/>
        <end position="25"/>
    </location>
</feature>
<evidence type="ECO:0000256" key="1">
    <source>
        <dbReference type="ARBA" id="ARBA00004651"/>
    </source>
</evidence>
<keyword evidence="10 12" id="KW-0472">Membrane</keyword>
<dbReference type="AlphaFoldDB" id="A0A381SYP6"/>
<dbReference type="GO" id="GO:0006814">
    <property type="term" value="P:sodium ion transport"/>
    <property type="evidence" value="ECO:0007669"/>
    <property type="project" value="UniProtKB-KW"/>
</dbReference>
<evidence type="ECO:0000256" key="12">
    <source>
        <dbReference type="SAM" id="Phobius"/>
    </source>
</evidence>
<evidence type="ECO:0000256" key="11">
    <source>
        <dbReference type="ARBA" id="ARBA00023201"/>
    </source>
</evidence>
<reference evidence="13" key="1">
    <citation type="submission" date="2018-05" db="EMBL/GenBank/DDBJ databases">
        <authorList>
            <person name="Lanie J.A."/>
            <person name="Ng W.-L."/>
            <person name="Kazmierczak K.M."/>
            <person name="Andrzejewski T.M."/>
            <person name="Davidsen T.M."/>
            <person name="Wayne K.J."/>
            <person name="Tettelin H."/>
            <person name="Glass J.I."/>
            <person name="Rusch D."/>
            <person name="Podicherti R."/>
            <person name="Tsui H.-C.T."/>
            <person name="Winkler M.E."/>
        </authorList>
    </citation>
    <scope>NUCLEOTIDE SEQUENCE</scope>
</reference>
<dbReference type="InterPro" id="IPR038377">
    <property type="entry name" value="Na/Glc_symporter_sf"/>
</dbReference>
<dbReference type="InterPro" id="IPR018212">
    <property type="entry name" value="Na/solute_symporter_CS"/>
</dbReference>
<keyword evidence="11" id="KW-0739">Sodium transport</keyword>
<feature type="transmembrane region" description="Helical" evidence="12">
    <location>
        <begin position="454"/>
        <end position="472"/>
    </location>
</feature>
<proteinExistence type="inferred from homology"/>
<keyword evidence="5 12" id="KW-0812">Transmembrane</keyword>
<dbReference type="PROSITE" id="PS00456">
    <property type="entry name" value="NA_SOLUT_SYMP_1"/>
    <property type="match status" value="1"/>
</dbReference>
<evidence type="ECO:0000256" key="7">
    <source>
        <dbReference type="ARBA" id="ARBA00022989"/>
    </source>
</evidence>
<keyword evidence="6" id="KW-0769">Symport</keyword>
<accession>A0A381SYP6</accession>
<keyword evidence="3" id="KW-0813">Transport</keyword>
<evidence type="ECO:0000256" key="5">
    <source>
        <dbReference type="ARBA" id="ARBA00022692"/>
    </source>
</evidence>
<dbReference type="EMBL" id="UINC01003689">
    <property type="protein sequence ID" value="SVA08448.1"/>
    <property type="molecule type" value="Genomic_DNA"/>
</dbReference>
<evidence type="ECO:0008006" key="14">
    <source>
        <dbReference type="Google" id="ProtNLM"/>
    </source>
</evidence>
<evidence type="ECO:0000313" key="13">
    <source>
        <dbReference type="EMBL" id="SVA08448.1"/>
    </source>
</evidence>
<evidence type="ECO:0000256" key="4">
    <source>
        <dbReference type="ARBA" id="ARBA00022475"/>
    </source>
</evidence>
<evidence type="ECO:0000256" key="6">
    <source>
        <dbReference type="ARBA" id="ARBA00022847"/>
    </source>
</evidence>
<dbReference type="InterPro" id="IPR001734">
    <property type="entry name" value="Na/solute_symporter"/>
</dbReference>
<protein>
    <recommendedName>
        <fullName evidence="14">Sodium:solute symporter family protein</fullName>
    </recommendedName>
</protein>
<dbReference type="CDD" id="cd10322">
    <property type="entry name" value="SLC5sbd"/>
    <property type="match status" value="1"/>
</dbReference>
<feature type="transmembrane region" description="Helical" evidence="12">
    <location>
        <begin position="423"/>
        <end position="442"/>
    </location>
</feature>
<feature type="transmembrane region" description="Helical" evidence="12">
    <location>
        <begin position="185"/>
        <end position="206"/>
    </location>
</feature>
<keyword evidence="8" id="KW-0915">Sodium</keyword>
<sequence>MTPSAIGLLIFGAYLVAIVAIGIVSGRQQKNEADLWVAGRRFGTTIMTLGMMAAIMHGGSILSGVAFAGAFGGVAILPLMSFALGFLVILLFFARKLREIGACTLPDYMGERFDSHALRAFSAFVIAASSIVYLIAQILGMGLILEGLLGFRLEWSMVIGTALFIFYVALGGMLAIIWTNILQFMFMWVGLIIMMPAVYKAAGGFTTVMQNVEQVAPGWTSVTGTSWSWGYLLSWWLVWFVAYSTRLELLTKVFIARDSKAARYALPTTCLLVCIFILYGNLYLGGAARILVWDQIAVPDQAFPALSASVLGPLASAVALTGIASAAMSTTDSLLLLSGAAVARDFLRKSIHEPRGIVRDESYYLRVSRLTIVVIGAVSLAAALNTPVLILAIVSYAVAMVGATFFFPLLFGLTSPRTTPAAAAASAIGGLAITTVWTGFTLAEVPWAVTVHPIVPGMALSLALIVGLTPITSPAPTRVLERFFATSHDSQN</sequence>
<dbReference type="PANTHER" id="PTHR48086">
    <property type="entry name" value="SODIUM/PROLINE SYMPORTER-RELATED"/>
    <property type="match status" value="1"/>
</dbReference>
<organism evidence="13">
    <name type="scientific">marine metagenome</name>
    <dbReference type="NCBI Taxonomy" id="408172"/>
    <lineage>
        <taxon>unclassified sequences</taxon>
        <taxon>metagenomes</taxon>
        <taxon>ecological metagenomes</taxon>
    </lineage>
</organism>
<keyword evidence="9" id="KW-0406">Ion transport</keyword>
<feature type="transmembrane region" description="Helical" evidence="12">
    <location>
        <begin position="74"/>
        <end position="94"/>
    </location>
</feature>
<dbReference type="Gene3D" id="1.20.1730.10">
    <property type="entry name" value="Sodium/glucose cotransporter"/>
    <property type="match status" value="1"/>
</dbReference>
<name>A0A381SYP6_9ZZZZ</name>
<dbReference type="InterPro" id="IPR050277">
    <property type="entry name" value="Sodium:Solute_Symporter"/>
</dbReference>
<dbReference type="GO" id="GO:0005886">
    <property type="term" value="C:plasma membrane"/>
    <property type="evidence" value="ECO:0007669"/>
    <property type="project" value="UniProtKB-SubCell"/>
</dbReference>
<evidence type="ECO:0000256" key="9">
    <source>
        <dbReference type="ARBA" id="ARBA00023065"/>
    </source>
</evidence>
<evidence type="ECO:0000256" key="2">
    <source>
        <dbReference type="ARBA" id="ARBA00006434"/>
    </source>
</evidence>
<evidence type="ECO:0000256" key="10">
    <source>
        <dbReference type="ARBA" id="ARBA00023136"/>
    </source>
</evidence>
<dbReference type="PANTHER" id="PTHR48086:SF3">
    <property type="entry name" value="SODIUM_PROLINE SYMPORTER"/>
    <property type="match status" value="1"/>
</dbReference>
<comment type="subcellular location">
    <subcellularLocation>
        <location evidence="1">Cell membrane</location>
        <topology evidence="1">Multi-pass membrane protein</topology>
    </subcellularLocation>
</comment>
<gene>
    <name evidence="13" type="ORF">METZ01_LOCUS61302</name>
</gene>
<feature type="transmembrane region" description="Helical" evidence="12">
    <location>
        <begin position="46"/>
        <end position="68"/>
    </location>
</feature>
<dbReference type="GO" id="GO:0046942">
    <property type="term" value="P:carboxylic acid transport"/>
    <property type="evidence" value="ECO:0007669"/>
    <property type="project" value="UniProtKB-ARBA"/>
</dbReference>
<dbReference type="Pfam" id="PF00474">
    <property type="entry name" value="SSF"/>
    <property type="match status" value="1"/>
</dbReference>
<feature type="transmembrane region" description="Helical" evidence="12">
    <location>
        <begin position="121"/>
        <end position="145"/>
    </location>
</feature>
<feature type="transmembrane region" description="Helical" evidence="12">
    <location>
        <begin position="226"/>
        <end position="243"/>
    </location>
</feature>
<comment type="similarity">
    <text evidence="2">Belongs to the sodium:solute symporter (SSF) (TC 2.A.21) family.</text>
</comment>
<feature type="transmembrane region" description="Helical" evidence="12">
    <location>
        <begin position="157"/>
        <end position="178"/>
    </location>
</feature>
<feature type="transmembrane region" description="Helical" evidence="12">
    <location>
        <begin position="363"/>
        <end position="383"/>
    </location>
</feature>
<evidence type="ECO:0000256" key="8">
    <source>
        <dbReference type="ARBA" id="ARBA00023053"/>
    </source>
</evidence>
<dbReference type="PROSITE" id="PS50283">
    <property type="entry name" value="NA_SOLUT_SYMP_3"/>
    <property type="match status" value="1"/>
</dbReference>
<keyword evidence="4" id="KW-1003">Cell membrane</keyword>
<keyword evidence="7 12" id="KW-1133">Transmembrane helix</keyword>
<feature type="transmembrane region" description="Helical" evidence="12">
    <location>
        <begin position="264"/>
        <end position="284"/>
    </location>
</feature>
<feature type="transmembrane region" description="Helical" evidence="12">
    <location>
        <begin position="389"/>
        <end position="411"/>
    </location>
</feature>
<evidence type="ECO:0000256" key="3">
    <source>
        <dbReference type="ARBA" id="ARBA00022448"/>
    </source>
</evidence>